<dbReference type="PANTHER" id="PTHR23235">
    <property type="entry name" value="KRUEPPEL-LIKE TRANSCRIPTION FACTOR"/>
    <property type="match status" value="1"/>
</dbReference>
<feature type="domain" description="C2H2-type" evidence="8">
    <location>
        <begin position="195"/>
        <end position="222"/>
    </location>
</feature>
<dbReference type="InterPro" id="IPR036236">
    <property type="entry name" value="Znf_C2H2_sf"/>
</dbReference>
<keyword evidence="1" id="KW-0479">Metal-binding</keyword>
<feature type="region of interest" description="Disordered" evidence="7">
    <location>
        <begin position="296"/>
        <end position="322"/>
    </location>
</feature>
<dbReference type="PANTHER" id="PTHR23235:SF142">
    <property type="entry name" value="ZINC FINGER PROTEIN 384"/>
    <property type="match status" value="1"/>
</dbReference>
<evidence type="ECO:0000313" key="9">
    <source>
        <dbReference type="EMBL" id="CAK7909800.1"/>
    </source>
</evidence>
<dbReference type="PROSITE" id="PS50157">
    <property type="entry name" value="ZINC_FINGER_C2H2_2"/>
    <property type="match status" value="7"/>
</dbReference>
<dbReference type="SUPFAM" id="SSF57667">
    <property type="entry name" value="beta-beta-alpha zinc fingers"/>
    <property type="match status" value="4"/>
</dbReference>
<gene>
    <name evidence="9" type="primary">PZF1</name>
    <name evidence="9" type="ORF">CAAN4_E16578</name>
</gene>
<dbReference type="Pfam" id="PF00096">
    <property type="entry name" value="zf-C2H2"/>
    <property type="match status" value="6"/>
</dbReference>
<feature type="compositionally biased region" description="Polar residues" evidence="7">
    <location>
        <begin position="306"/>
        <end position="322"/>
    </location>
</feature>
<reference evidence="9 10" key="1">
    <citation type="submission" date="2024-01" db="EMBL/GenBank/DDBJ databases">
        <authorList>
            <consortium name="Genoscope - CEA"/>
            <person name="William W."/>
        </authorList>
    </citation>
    <scope>NUCLEOTIDE SEQUENCE [LARGE SCALE GENOMIC DNA]</scope>
    <source>
        <strain evidence="9 10">29B2s-10</strain>
    </source>
</reference>
<evidence type="ECO:0000256" key="7">
    <source>
        <dbReference type="SAM" id="MobiDB-lite"/>
    </source>
</evidence>
<sequence length="438" mass="49703">MGTGSVSSVSSRTTTASSAPKVHICDVCGKSYAKPSLLAQHQRTHSNERPFKCPHEGCEKSFFRKSHLQAHELSHQSEESKPFTCSVCGKGVNSKQHLKRHEITHTKSFSCTVEGCNESFYKHQSLRHHILSVHERSLSCKICNKTFSRPNRLAQHNLKFHSETPVYQCDHHGCFGNFKTWSALQLHIKTEHPKLKCPICDKGCVGRKGLKSHMQIHDEEKMVKLWNCTYCDVGQFVKKSDLIEHYNTFHDGNVPEELLKPAAKEHLATLLSESTDPNTNPVTLAELNGFVVVASDEEDEDEDNADQMSNDMKGSQKSIDSLNSTLQSGKSSIIDLISKNFDAKKISCPKKNCDRKFSRQYDLQRHLAWHEAHMQKIESFLQSLETEESQGTRKRQIVDISASAKRRKEDNDYDDDDDEFNNLIDEEMKKAQEGSLLA</sequence>
<dbReference type="Proteomes" id="UP001497600">
    <property type="component" value="Chromosome E"/>
</dbReference>
<feature type="compositionally biased region" description="Acidic residues" evidence="7">
    <location>
        <begin position="296"/>
        <end position="305"/>
    </location>
</feature>
<keyword evidence="2" id="KW-0677">Repeat</keyword>
<dbReference type="Gene3D" id="3.30.160.60">
    <property type="entry name" value="Classic Zinc Finger"/>
    <property type="match status" value="7"/>
</dbReference>
<evidence type="ECO:0000256" key="4">
    <source>
        <dbReference type="ARBA" id="ARBA00022833"/>
    </source>
</evidence>
<dbReference type="EMBL" id="OZ004257">
    <property type="protein sequence ID" value="CAK7909800.1"/>
    <property type="molecule type" value="Genomic_DNA"/>
</dbReference>
<evidence type="ECO:0000256" key="1">
    <source>
        <dbReference type="ARBA" id="ARBA00022723"/>
    </source>
</evidence>
<dbReference type="SMART" id="SM00355">
    <property type="entry name" value="ZnF_C2H2"/>
    <property type="match status" value="9"/>
</dbReference>
<feature type="compositionally biased region" description="Acidic residues" evidence="7">
    <location>
        <begin position="411"/>
        <end position="420"/>
    </location>
</feature>
<feature type="domain" description="C2H2-type" evidence="8">
    <location>
        <begin position="51"/>
        <end position="80"/>
    </location>
</feature>
<keyword evidence="10" id="KW-1185">Reference proteome</keyword>
<dbReference type="InterPro" id="IPR013087">
    <property type="entry name" value="Znf_C2H2_type"/>
</dbReference>
<feature type="domain" description="C2H2-type" evidence="8">
    <location>
        <begin position="109"/>
        <end position="139"/>
    </location>
</feature>
<evidence type="ECO:0000259" key="8">
    <source>
        <dbReference type="PROSITE" id="PS50157"/>
    </source>
</evidence>
<keyword evidence="4" id="KW-0862">Zinc</keyword>
<proteinExistence type="predicted"/>
<feature type="domain" description="C2H2-type" evidence="8">
    <location>
        <begin position="138"/>
        <end position="162"/>
    </location>
</feature>
<evidence type="ECO:0000256" key="3">
    <source>
        <dbReference type="ARBA" id="ARBA00022771"/>
    </source>
</evidence>
<feature type="domain" description="C2H2-type" evidence="8">
    <location>
        <begin position="346"/>
        <end position="375"/>
    </location>
</feature>
<evidence type="ECO:0000256" key="2">
    <source>
        <dbReference type="ARBA" id="ARBA00022737"/>
    </source>
</evidence>
<accession>A0ABP0EGM2</accession>
<feature type="domain" description="C2H2-type" evidence="8">
    <location>
        <begin position="23"/>
        <end position="50"/>
    </location>
</feature>
<name>A0ABP0EGM2_9ASCO</name>
<evidence type="ECO:0000313" key="10">
    <source>
        <dbReference type="Proteomes" id="UP001497600"/>
    </source>
</evidence>
<evidence type="ECO:0000256" key="6">
    <source>
        <dbReference type="PROSITE-ProRule" id="PRU00042"/>
    </source>
</evidence>
<feature type="domain" description="C2H2-type" evidence="8">
    <location>
        <begin position="83"/>
        <end position="110"/>
    </location>
</feature>
<keyword evidence="3 6" id="KW-0863">Zinc-finger</keyword>
<feature type="region of interest" description="Disordered" evidence="7">
    <location>
        <begin position="391"/>
        <end position="425"/>
    </location>
</feature>
<evidence type="ECO:0000256" key="5">
    <source>
        <dbReference type="ARBA" id="ARBA00023242"/>
    </source>
</evidence>
<organism evidence="9 10">
    <name type="scientific">[Candida] anglica</name>
    <dbReference type="NCBI Taxonomy" id="148631"/>
    <lineage>
        <taxon>Eukaryota</taxon>
        <taxon>Fungi</taxon>
        <taxon>Dikarya</taxon>
        <taxon>Ascomycota</taxon>
        <taxon>Saccharomycotina</taxon>
        <taxon>Pichiomycetes</taxon>
        <taxon>Debaryomycetaceae</taxon>
        <taxon>Kurtzmaniella</taxon>
    </lineage>
</organism>
<protein>
    <submittedName>
        <fullName evidence="9">Transcription factor IIIA</fullName>
    </submittedName>
</protein>
<keyword evidence="5" id="KW-0539">Nucleus</keyword>
<dbReference type="PROSITE" id="PS00028">
    <property type="entry name" value="ZINC_FINGER_C2H2_1"/>
    <property type="match status" value="8"/>
</dbReference>